<dbReference type="AlphaFoldDB" id="A0A1C6I8N4"/>
<name>A0A1C6I8N4_9FIRM</name>
<evidence type="ECO:0000313" key="1">
    <source>
        <dbReference type="EMBL" id="SCJ65920.1"/>
    </source>
</evidence>
<organism evidence="1">
    <name type="scientific">uncultured Anaerotruncus sp</name>
    <dbReference type="NCBI Taxonomy" id="905011"/>
    <lineage>
        <taxon>Bacteria</taxon>
        <taxon>Bacillati</taxon>
        <taxon>Bacillota</taxon>
        <taxon>Clostridia</taxon>
        <taxon>Eubacteriales</taxon>
        <taxon>Oscillospiraceae</taxon>
        <taxon>Anaerotruncus</taxon>
        <taxon>environmental samples</taxon>
    </lineage>
</organism>
<reference evidence="1" key="1">
    <citation type="submission" date="2015-09" db="EMBL/GenBank/DDBJ databases">
        <authorList>
            <consortium name="Pathogen Informatics"/>
        </authorList>
    </citation>
    <scope>NUCLEOTIDE SEQUENCE</scope>
    <source>
        <strain evidence="1">2789STDY5834896</strain>
    </source>
</reference>
<dbReference type="EMBL" id="FMHG01000001">
    <property type="protein sequence ID" value="SCJ65920.1"/>
    <property type="molecule type" value="Genomic_DNA"/>
</dbReference>
<gene>
    <name evidence="1" type="ORF">SAMEA3545359_01298</name>
</gene>
<sequence>MRPNADCTIYLAGPDNTYTRVEARGVSWEETRGLNISKTGSTDVDSVFVALDIGTPLRPAGPGHDYLVKGICSFDPAAGPIRDLVTSQKVYTITSIAKWDGGSRRMQHWEVYAK</sequence>
<protein>
    <submittedName>
        <fullName evidence="1">Uncharacterized protein</fullName>
    </submittedName>
</protein>
<proteinExistence type="predicted"/>
<accession>A0A1C6I8N4</accession>